<evidence type="ECO:0000256" key="2">
    <source>
        <dbReference type="ARBA" id="ARBA00006727"/>
    </source>
</evidence>
<feature type="transmembrane region" description="Helical" evidence="3">
    <location>
        <begin position="330"/>
        <end position="353"/>
    </location>
</feature>
<dbReference type="EMBL" id="JBFXLQ010000045">
    <property type="protein sequence ID" value="KAL2863982.1"/>
    <property type="molecule type" value="Genomic_DNA"/>
</dbReference>
<dbReference type="Proteomes" id="UP001610432">
    <property type="component" value="Unassembled WGS sequence"/>
</dbReference>
<protein>
    <submittedName>
        <fullName evidence="5">Major facilitator superfamily domain-containing protein</fullName>
    </submittedName>
</protein>
<feature type="transmembrane region" description="Helical" evidence="3">
    <location>
        <begin position="395"/>
        <end position="418"/>
    </location>
</feature>
<keyword evidence="3" id="KW-0472">Membrane</keyword>
<comment type="caution">
    <text evidence="5">The sequence shown here is derived from an EMBL/GenBank/DDBJ whole genome shotgun (WGS) entry which is preliminary data.</text>
</comment>
<organism evidence="5 6">
    <name type="scientific">Aspergillus lucknowensis</name>
    <dbReference type="NCBI Taxonomy" id="176173"/>
    <lineage>
        <taxon>Eukaryota</taxon>
        <taxon>Fungi</taxon>
        <taxon>Dikarya</taxon>
        <taxon>Ascomycota</taxon>
        <taxon>Pezizomycotina</taxon>
        <taxon>Eurotiomycetes</taxon>
        <taxon>Eurotiomycetidae</taxon>
        <taxon>Eurotiales</taxon>
        <taxon>Aspergillaceae</taxon>
        <taxon>Aspergillus</taxon>
        <taxon>Aspergillus subgen. Nidulantes</taxon>
    </lineage>
</organism>
<dbReference type="GeneID" id="98148683"/>
<feature type="transmembrane region" description="Helical" evidence="3">
    <location>
        <begin position="279"/>
        <end position="298"/>
    </location>
</feature>
<proteinExistence type="inferred from homology"/>
<feature type="transmembrane region" description="Helical" evidence="3">
    <location>
        <begin position="504"/>
        <end position="523"/>
    </location>
</feature>
<dbReference type="InterPro" id="IPR011701">
    <property type="entry name" value="MFS"/>
</dbReference>
<evidence type="ECO:0000256" key="1">
    <source>
        <dbReference type="ARBA" id="ARBA00004141"/>
    </source>
</evidence>
<dbReference type="PANTHER" id="PTHR11360">
    <property type="entry name" value="MONOCARBOXYLATE TRANSPORTER"/>
    <property type="match status" value="1"/>
</dbReference>
<dbReference type="PROSITE" id="PS50850">
    <property type="entry name" value="MFS"/>
    <property type="match status" value="1"/>
</dbReference>
<gene>
    <name evidence="5" type="ORF">BJX67DRAFT_384161</name>
</gene>
<evidence type="ECO:0000313" key="5">
    <source>
        <dbReference type="EMBL" id="KAL2863982.1"/>
    </source>
</evidence>
<feature type="transmembrane region" description="Helical" evidence="3">
    <location>
        <begin position="570"/>
        <end position="588"/>
    </location>
</feature>
<dbReference type="Gene3D" id="1.20.1250.20">
    <property type="entry name" value="MFS general substrate transporter like domains"/>
    <property type="match status" value="1"/>
</dbReference>
<accession>A0ABR4LKT5</accession>
<dbReference type="InterPro" id="IPR050327">
    <property type="entry name" value="Proton-linked_MCT"/>
</dbReference>
<name>A0ABR4LKT5_9EURO</name>
<dbReference type="SUPFAM" id="SSF103473">
    <property type="entry name" value="MFS general substrate transporter"/>
    <property type="match status" value="1"/>
</dbReference>
<comment type="subcellular location">
    <subcellularLocation>
        <location evidence="1">Membrane</location>
        <topology evidence="1">Multi-pass membrane protein</topology>
    </subcellularLocation>
</comment>
<evidence type="ECO:0000256" key="3">
    <source>
        <dbReference type="SAM" id="Phobius"/>
    </source>
</evidence>
<dbReference type="InterPro" id="IPR036259">
    <property type="entry name" value="MFS_trans_sf"/>
</dbReference>
<feature type="domain" description="Major facilitator superfamily (MFS) profile" evidence="4">
    <location>
        <begin position="241"/>
        <end position="621"/>
    </location>
</feature>
<feature type="transmembrane region" description="Helical" evidence="3">
    <location>
        <begin position="600"/>
        <end position="621"/>
    </location>
</feature>
<dbReference type="RefSeq" id="XP_070882961.1">
    <property type="nucleotide sequence ID" value="XM_071033611.1"/>
</dbReference>
<reference evidence="5 6" key="1">
    <citation type="submission" date="2024-07" db="EMBL/GenBank/DDBJ databases">
        <title>Section-level genome sequencing and comparative genomics of Aspergillus sections Usti and Cavernicolus.</title>
        <authorList>
            <consortium name="Lawrence Berkeley National Laboratory"/>
            <person name="Nybo J.L."/>
            <person name="Vesth T.C."/>
            <person name="Theobald S."/>
            <person name="Frisvad J.C."/>
            <person name="Larsen T.O."/>
            <person name="Kjaerboelling I."/>
            <person name="Rothschild-Mancinelli K."/>
            <person name="Lyhne E.K."/>
            <person name="Kogle M.E."/>
            <person name="Barry K."/>
            <person name="Clum A."/>
            <person name="Na H."/>
            <person name="Ledsgaard L."/>
            <person name="Lin J."/>
            <person name="Lipzen A."/>
            <person name="Kuo A."/>
            <person name="Riley R."/>
            <person name="Mondo S."/>
            <person name="Labutti K."/>
            <person name="Haridas S."/>
            <person name="Pangalinan J."/>
            <person name="Salamov A.A."/>
            <person name="Simmons B.A."/>
            <person name="Magnuson J.K."/>
            <person name="Chen J."/>
            <person name="Drula E."/>
            <person name="Henrissat B."/>
            <person name="Wiebenga A."/>
            <person name="Lubbers R.J."/>
            <person name="Gomes A.C."/>
            <person name="Macurrencykelacurrency M.R."/>
            <person name="Stajich J."/>
            <person name="Grigoriev I.V."/>
            <person name="Mortensen U.H."/>
            <person name="De Vries R.P."/>
            <person name="Baker S.E."/>
            <person name="Andersen M.R."/>
        </authorList>
    </citation>
    <scope>NUCLEOTIDE SEQUENCE [LARGE SCALE GENOMIC DNA]</scope>
    <source>
        <strain evidence="5 6">CBS 449.75</strain>
    </source>
</reference>
<sequence length="630" mass="68603">MHPLSPSILPQKRLRSKRLPPDAQTLLDNIVRRLSQITTYTELIYENIRPEYGDLICRALDADPDAERSCARISYNSVTRVLCLRLMPTSLHDVHQRWINTSITGWVFDGLLSRPESELLWSGVGSTFNQFSGMYSGSSKEPDHYIRVDSNLSPRVVVESGWSESFPRLHQDKDLWMLGDPSVLIVILLRWTKISNGRVKGCVEAWRRDTVGNLVSNMMIIFPPPSPLPQTETIQFTKGELFGAAAVPNPNAILEFNIAKLREFARELDQLAGYSESKVGWIFGTYSFFLCFGAAQVGPTFDSRGVLPVVLPGSIGLTISIFCFSESTEYYQILLSFSVLGGISSCSLFIPAISAIGHWFEARRGLATGIACTAGGLGGVFFSLIILYVAPELGFLWAMRTIGIISVVLCTLACLLLKTRLPPNTKAGMAVDLKALRETNYALTALAVWLVEFAVFIPYGYIVSYGLYAGIWETVSYQLCIFLNVGAIPGRALPGILADKLGRFNIMSATAIGCAISTLALWYCSGTNGGAVIGYALLYGFWSGAAISLSLVCISQVCKMEDYGKRNGTTFTLVSLGTLTGIPMAGAIQESQGGGFDGLIIFAGVLYLAAAAMFVIARGVAGGWGMRVKF</sequence>
<evidence type="ECO:0000313" key="6">
    <source>
        <dbReference type="Proteomes" id="UP001610432"/>
    </source>
</evidence>
<feature type="transmembrane region" description="Helical" evidence="3">
    <location>
        <begin position="365"/>
        <end position="389"/>
    </location>
</feature>
<feature type="transmembrane region" description="Helical" evidence="3">
    <location>
        <begin position="535"/>
        <end position="558"/>
    </location>
</feature>
<feature type="transmembrane region" description="Helical" evidence="3">
    <location>
        <begin position="439"/>
        <end position="462"/>
    </location>
</feature>
<dbReference type="InterPro" id="IPR020846">
    <property type="entry name" value="MFS_dom"/>
</dbReference>
<dbReference type="Pfam" id="PF07690">
    <property type="entry name" value="MFS_1"/>
    <property type="match status" value="1"/>
</dbReference>
<dbReference type="PANTHER" id="PTHR11360:SF240">
    <property type="entry name" value="MONOCARBOXYLATE TRANSPORTER (EUROFUNG)-RELATED"/>
    <property type="match status" value="1"/>
</dbReference>
<feature type="transmembrane region" description="Helical" evidence="3">
    <location>
        <begin position="305"/>
        <end position="324"/>
    </location>
</feature>
<keyword evidence="6" id="KW-1185">Reference proteome</keyword>
<evidence type="ECO:0000259" key="4">
    <source>
        <dbReference type="PROSITE" id="PS50850"/>
    </source>
</evidence>
<keyword evidence="3" id="KW-0812">Transmembrane</keyword>
<comment type="similarity">
    <text evidence="2">Belongs to the major facilitator superfamily. Monocarboxylate porter (TC 2.A.1.13) family.</text>
</comment>
<feature type="transmembrane region" description="Helical" evidence="3">
    <location>
        <begin position="474"/>
        <end position="492"/>
    </location>
</feature>
<keyword evidence="3" id="KW-1133">Transmembrane helix</keyword>